<gene>
    <name evidence="1" type="ORF">P5673_011965</name>
</gene>
<keyword evidence="2" id="KW-1185">Reference proteome</keyword>
<accession>A0AAD9QP30</accession>
<dbReference type="Gene3D" id="3.30.420.10">
    <property type="entry name" value="Ribonuclease H-like superfamily/Ribonuclease H"/>
    <property type="match status" value="1"/>
</dbReference>
<name>A0AAD9QP30_ACRCE</name>
<dbReference type="Proteomes" id="UP001249851">
    <property type="component" value="Unassembled WGS sequence"/>
</dbReference>
<evidence type="ECO:0000313" key="1">
    <source>
        <dbReference type="EMBL" id="KAK2564520.1"/>
    </source>
</evidence>
<dbReference type="InterPro" id="IPR012337">
    <property type="entry name" value="RNaseH-like_sf"/>
</dbReference>
<dbReference type="GO" id="GO:0003676">
    <property type="term" value="F:nucleic acid binding"/>
    <property type="evidence" value="ECO:0007669"/>
    <property type="project" value="InterPro"/>
</dbReference>
<sequence length="613" mass="70448">MKVHLFGATSSPGCASYALKHLANQERMTHPTAAHFIIHDFYVDDGLKSVESREEAKELIEEAREVCRRGGLRLHKFIANDRSVMESIPKSEQASDINWDLPSELLSIERVLGVQWFVGAKKILQEVCQKGVSWDSPLPDELRPRWEQWRADLLKLQNLRIPRCFIPKMMGKRHSYELHHFADASTFGHGNCSYLRIKDENNQVNVALVIGKSRVAPTKITTILRLELTAALVSAKVGTKIQEELCYPNLTEFFWTDSKVVLGYIKNEAKRFHTFVAKRVQEIKIQTKIEQWRYIDTKNNPADHASRGRTTEELMKSNWFSGPSFLWEKEIPYNNEESPVLQIGDPEVKATVFTTVKKQDEFKEISILSAKGGNHKLAKNSPLIRLDPFLNKYGILRVGGRLQQASFPFEQRHPVILPKAHHVTALIIDRYHKKNRTITPFHILWYGPFMIKEGRREIKKYAVIFTCINSRAVHIKVSDDMTTDAFLNVLRCFIAMRGPVHHLRSDRGSNFVGARNELAAATKEMNMNKIASHLRDHDSEFLLNPPYSSHRGGEDAPRAQWPLGKIVEASKDKQGLVRIIKILMAPRAKQKDHRSSKEQYRRWSSFLNLKLPK</sequence>
<dbReference type="SUPFAM" id="SSF53098">
    <property type="entry name" value="Ribonuclease H-like"/>
    <property type="match status" value="1"/>
</dbReference>
<dbReference type="PANTHER" id="PTHR47331:SF5">
    <property type="entry name" value="RIBONUCLEASE H"/>
    <property type="match status" value="1"/>
</dbReference>
<dbReference type="AlphaFoldDB" id="A0AAD9QP30"/>
<protein>
    <recommendedName>
        <fullName evidence="3">Integrase catalytic domain-containing protein</fullName>
    </recommendedName>
</protein>
<comment type="caution">
    <text evidence="1">The sequence shown here is derived from an EMBL/GenBank/DDBJ whole genome shotgun (WGS) entry which is preliminary data.</text>
</comment>
<dbReference type="EMBL" id="JARQWQ010000022">
    <property type="protein sequence ID" value="KAK2564520.1"/>
    <property type="molecule type" value="Genomic_DNA"/>
</dbReference>
<organism evidence="1 2">
    <name type="scientific">Acropora cervicornis</name>
    <name type="common">Staghorn coral</name>
    <dbReference type="NCBI Taxonomy" id="6130"/>
    <lineage>
        <taxon>Eukaryota</taxon>
        <taxon>Metazoa</taxon>
        <taxon>Cnidaria</taxon>
        <taxon>Anthozoa</taxon>
        <taxon>Hexacorallia</taxon>
        <taxon>Scleractinia</taxon>
        <taxon>Astrocoeniina</taxon>
        <taxon>Acroporidae</taxon>
        <taxon>Acropora</taxon>
    </lineage>
</organism>
<dbReference type="InterPro" id="IPR008042">
    <property type="entry name" value="Retrotrans_Pao"/>
</dbReference>
<proteinExistence type="predicted"/>
<dbReference type="Pfam" id="PF05380">
    <property type="entry name" value="Peptidase_A17"/>
    <property type="match status" value="1"/>
</dbReference>
<dbReference type="InterPro" id="IPR036397">
    <property type="entry name" value="RNaseH_sf"/>
</dbReference>
<evidence type="ECO:0000313" key="2">
    <source>
        <dbReference type="Proteomes" id="UP001249851"/>
    </source>
</evidence>
<dbReference type="PANTHER" id="PTHR47331">
    <property type="entry name" value="PHD-TYPE DOMAIN-CONTAINING PROTEIN"/>
    <property type="match status" value="1"/>
</dbReference>
<reference evidence="1" key="2">
    <citation type="journal article" date="2023" name="Science">
        <title>Genomic signatures of disease resistance in endangered staghorn corals.</title>
        <authorList>
            <person name="Vollmer S.V."/>
            <person name="Selwyn J.D."/>
            <person name="Despard B.A."/>
            <person name="Roesel C.L."/>
        </authorList>
    </citation>
    <scope>NUCLEOTIDE SEQUENCE</scope>
    <source>
        <strain evidence="1">K2</strain>
    </source>
</reference>
<reference evidence="1" key="1">
    <citation type="journal article" date="2023" name="G3 (Bethesda)">
        <title>Whole genome assembly and annotation of the endangered Caribbean coral Acropora cervicornis.</title>
        <authorList>
            <person name="Selwyn J.D."/>
            <person name="Vollmer S.V."/>
        </authorList>
    </citation>
    <scope>NUCLEOTIDE SEQUENCE</scope>
    <source>
        <strain evidence="1">K2</strain>
    </source>
</reference>
<evidence type="ECO:0008006" key="3">
    <source>
        <dbReference type="Google" id="ProtNLM"/>
    </source>
</evidence>